<comment type="caution">
    <text evidence="4">The sequence shown here is derived from an EMBL/GenBank/DDBJ whole genome shotgun (WGS) entry which is preliminary data.</text>
</comment>
<dbReference type="Proteomes" id="UP001235303">
    <property type="component" value="Unassembled WGS sequence"/>
</dbReference>
<keyword evidence="1" id="KW-0479">Metal-binding</keyword>
<sequence>MKVKEIGEQGLLQRLFRFCAAHRVGDDGAVVDLDPGYRMVVTTDVLVDGVHFSDRTTPPHAVGWRAVAANLSDLAAMGASPIGIAVGLSLMGEVDVEWVESLYQGMSDCLQPYETAIIGGDVVRSPVIALSITALGQVQPHNLCQRHTGKPGDQIVVTGVHGASRAGLECLLNPEWSTALSPGDRQRLIKAHQYPQPRLDVLPLLWDLNPQRIAGMDSSDGLADALEQLCRASGVGARIHLNQIPTAHGLTAVLSPEQIRHWALYGGEDFELVLCLSPEIAHPFVEQLGEDAAIIGELISGDRIELIDDSTPEDKQNPNFDLRSSWGFQHFN</sequence>
<comment type="similarity">
    <text evidence="1">Belongs to the thiamine-monophosphate kinase family.</text>
</comment>
<protein>
    <recommendedName>
        <fullName evidence="1">Thiamine-monophosphate kinase</fullName>
        <shortName evidence="1">TMP kinase</shortName>
        <shortName evidence="1">Thiamine-phosphate kinase</shortName>
        <ecNumber evidence="1">2.7.4.16</ecNumber>
    </recommendedName>
</protein>
<feature type="binding site" evidence="1">
    <location>
        <position position="44"/>
    </location>
    <ligand>
        <name>Mg(2+)</name>
        <dbReference type="ChEBI" id="CHEBI:18420"/>
        <label>2</label>
    </ligand>
</feature>
<feature type="binding site" evidence="1">
    <location>
        <position position="103"/>
    </location>
    <ligand>
        <name>ATP</name>
        <dbReference type="ChEBI" id="CHEBI:30616"/>
    </ligand>
</feature>
<comment type="miscellaneous">
    <text evidence="1">Reaction mechanism of ThiL seems to utilize a direct, inline transfer of the gamma-phosphate of ATP to TMP rather than a phosphorylated enzyme intermediate.</text>
</comment>
<dbReference type="EC" id="2.7.4.16" evidence="1"/>
<dbReference type="Gene3D" id="3.30.1330.10">
    <property type="entry name" value="PurM-like, N-terminal domain"/>
    <property type="match status" value="1"/>
</dbReference>
<dbReference type="InterPro" id="IPR036921">
    <property type="entry name" value="PurM-like_N_sf"/>
</dbReference>
<keyword evidence="1" id="KW-0067">ATP-binding</keyword>
<feature type="binding site" evidence="1">
    <location>
        <position position="27"/>
    </location>
    <ligand>
        <name>Mg(2+)</name>
        <dbReference type="ChEBI" id="CHEBI:18420"/>
        <label>4</label>
    </ligand>
</feature>
<comment type="pathway">
    <text evidence="1">Cofactor biosynthesis; thiamine diphosphate biosynthesis; thiamine diphosphate from thiamine phosphate: step 1/1.</text>
</comment>
<dbReference type="CDD" id="cd02194">
    <property type="entry name" value="ThiL"/>
    <property type="match status" value="1"/>
</dbReference>
<evidence type="ECO:0000256" key="1">
    <source>
        <dbReference type="HAMAP-Rule" id="MF_02128"/>
    </source>
</evidence>
<feature type="binding site" evidence="1">
    <location>
        <position position="219"/>
    </location>
    <ligand>
        <name>ATP</name>
        <dbReference type="ChEBI" id="CHEBI:30616"/>
    </ligand>
</feature>
<dbReference type="EMBL" id="JAQOSP010000101">
    <property type="protein sequence ID" value="MDJ1170811.1"/>
    <property type="molecule type" value="Genomic_DNA"/>
</dbReference>
<dbReference type="PANTHER" id="PTHR30270">
    <property type="entry name" value="THIAMINE-MONOPHOSPHATE KINASE"/>
    <property type="match status" value="1"/>
</dbReference>
<organism evidence="4 5">
    <name type="scientific">Roseofilum acuticapitatum BLCC-M154</name>
    <dbReference type="NCBI Taxonomy" id="3022444"/>
    <lineage>
        <taxon>Bacteria</taxon>
        <taxon>Bacillati</taxon>
        <taxon>Cyanobacteriota</taxon>
        <taxon>Cyanophyceae</taxon>
        <taxon>Desertifilales</taxon>
        <taxon>Desertifilaceae</taxon>
        <taxon>Roseofilum</taxon>
        <taxon>Roseofilum acuticapitatum</taxon>
    </lineage>
</organism>
<dbReference type="Pfam" id="PF02769">
    <property type="entry name" value="AIRS_C"/>
    <property type="match status" value="1"/>
</dbReference>
<feature type="binding site" evidence="1">
    <location>
        <position position="27"/>
    </location>
    <ligand>
        <name>Mg(2+)</name>
        <dbReference type="ChEBI" id="CHEBI:18420"/>
        <label>3</label>
    </ligand>
</feature>
<reference evidence="4 5" key="1">
    <citation type="submission" date="2023-01" db="EMBL/GenBank/DDBJ databases">
        <title>Novel diversity within Roseofilum (Cyanobacteria; Desertifilaceae) from marine benthic mats with descriptions of four novel species.</title>
        <authorList>
            <person name="Wang Y."/>
            <person name="Berthold D.E."/>
            <person name="Hu J."/>
            <person name="Lefler F.W."/>
            <person name="Laughinghouse H.D. IV."/>
        </authorList>
    </citation>
    <scope>NUCLEOTIDE SEQUENCE [LARGE SCALE GENOMIC DNA]</scope>
    <source>
        <strain evidence="4 5">BLCC-M154</strain>
    </source>
</reference>
<dbReference type="InterPro" id="IPR010918">
    <property type="entry name" value="PurM-like_C_dom"/>
</dbReference>
<dbReference type="PIRSF" id="PIRSF005303">
    <property type="entry name" value="Thiam_monoph_kin"/>
    <property type="match status" value="1"/>
</dbReference>
<feature type="binding site" evidence="1">
    <location>
        <position position="73"/>
    </location>
    <ligand>
        <name>Mg(2+)</name>
        <dbReference type="ChEBI" id="CHEBI:18420"/>
        <label>2</label>
    </ligand>
</feature>
<gene>
    <name evidence="1 4" type="primary">thiL</name>
    <name evidence="4" type="ORF">PMG71_15365</name>
</gene>
<keyword evidence="1 4" id="KW-0418">Kinase</keyword>
<dbReference type="Pfam" id="PF00586">
    <property type="entry name" value="AIRS"/>
    <property type="match status" value="1"/>
</dbReference>
<evidence type="ECO:0000259" key="3">
    <source>
        <dbReference type="Pfam" id="PF02769"/>
    </source>
</evidence>
<keyword evidence="1" id="KW-0784">Thiamine biosynthesis</keyword>
<comment type="function">
    <text evidence="1">Catalyzes the ATP-dependent phosphorylation of thiamine-monophosphate (TMP) to form thiamine-pyrophosphate (TPP), the active form of vitamin B1.</text>
</comment>
<dbReference type="SUPFAM" id="SSF55326">
    <property type="entry name" value="PurM N-terminal domain-like"/>
    <property type="match status" value="1"/>
</dbReference>
<accession>A0ABT7AX12</accession>
<dbReference type="RefSeq" id="WP_283754568.1">
    <property type="nucleotide sequence ID" value="NZ_JAQOSP010000101.1"/>
</dbReference>
<feature type="binding site" evidence="1">
    <location>
        <position position="73"/>
    </location>
    <ligand>
        <name>Mg(2+)</name>
        <dbReference type="ChEBI" id="CHEBI:18420"/>
        <label>3</label>
    </ligand>
</feature>
<keyword evidence="1 4" id="KW-0808">Transferase</keyword>
<dbReference type="NCBIfam" id="TIGR01379">
    <property type="entry name" value="thiL"/>
    <property type="match status" value="1"/>
</dbReference>
<feature type="binding site" evidence="1">
    <location>
        <position position="217"/>
    </location>
    <ligand>
        <name>Mg(2+)</name>
        <dbReference type="ChEBI" id="CHEBI:18420"/>
        <label>3</label>
    </ligand>
</feature>
<feature type="binding site" evidence="1">
    <location>
        <position position="328"/>
    </location>
    <ligand>
        <name>substrate</name>
    </ligand>
</feature>
<dbReference type="GO" id="GO:0009030">
    <property type="term" value="F:thiamine-phosphate kinase activity"/>
    <property type="evidence" value="ECO:0007669"/>
    <property type="project" value="UniProtKB-EC"/>
</dbReference>
<keyword evidence="5" id="KW-1185">Reference proteome</keyword>
<dbReference type="InterPro" id="IPR006283">
    <property type="entry name" value="ThiL-like"/>
</dbReference>
<evidence type="ECO:0000313" key="4">
    <source>
        <dbReference type="EMBL" id="MDJ1170811.1"/>
    </source>
</evidence>
<dbReference type="Gene3D" id="3.90.650.10">
    <property type="entry name" value="PurM-like C-terminal domain"/>
    <property type="match status" value="1"/>
</dbReference>
<feature type="binding site" evidence="1">
    <location>
        <position position="268"/>
    </location>
    <ligand>
        <name>substrate</name>
    </ligand>
</feature>
<proteinExistence type="inferred from homology"/>
<comment type="catalytic activity">
    <reaction evidence="1">
        <text>thiamine phosphate + ATP = thiamine diphosphate + ADP</text>
        <dbReference type="Rhea" id="RHEA:15913"/>
        <dbReference type="ChEBI" id="CHEBI:30616"/>
        <dbReference type="ChEBI" id="CHEBI:37575"/>
        <dbReference type="ChEBI" id="CHEBI:58937"/>
        <dbReference type="ChEBI" id="CHEBI:456216"/>
        <dbReference type="EC" id="2.7.4.16"/>
    </reaction>
</comment>
<dbReference type="HAMAP" id="MF_02128">
    <property type="entry name" value="TMP_kinase"/>
    <property type="match status" value="1"/>
</dbReference>
<feature type="binding site" evidence="1">
    <location>
        <position position="73"/>
    </location>
    <ligand>
        <name>Mg(2+)</name>
        <dbReference type="ChEBI" id="CHEBI:18420"/>
        <label>4</label>
    </ligand>
</feature>
<feature type="binding site" evidence="1">
    <location>
        <position position="51"/>
    </location>
    <ligand>
        <name>substrate</name>
    </ligand>
</feature>
<feature type="binding site" evidence="1">
    <location>
        <position position="43"/>
    </location>
    <ligand>
        <name>Mg(2+)</name>
        <dbReference type="ChEBI" id="CHEBI:18420"/>
        <label>1</label>
    </ligand>
</feature>
<name>A0ABT7AX12_9CYAN</name>
<feature type="binding site" evidence="1">
    <location>
        <position position="121"/>
    </location>
    <ligand>
        <name>Mg(2+)</name>
        <dbReference type="ChEBI" id="CHEBI:18420"/>
        <label>1</label>
    </ligand>
</feature>
<feature type="binding site" evidence="1">
    <location>
        <position position="42"/>
    </location>
    <ligand>
        <name>Mg(2+)</name>
        <dbReference type="ChEBI" id="CHEBI:18420"/>
        <label>4</label>
    </ligand>
</feature>
<feature type="binding site" evidence="1">
    <location>
        <position position="146"/>
    </location>
    <ligand>
        <name>ATP</name>
        <dbReference type="ChEBI" id="CHEBI:30616"/>
    </ligand>
</feature>
<evidence type="ECO:0000313" key="5">
    <source>
        <dbReference type="Proteomes" id="UP001235303"/>
    </source>
</evidence>
<keyword evidence="1" id="KW-0460">Magnesium</keyword>
<feature type="binding site" evidence="1">
    <location>
        <begin position="120"/>
        <end position="121"/>
    </location>
    <ligand>
        <name>ATP</name>
        <dbReference type="ChEBI" id="CHEBI:30616"/>
    </ligand>
</feature>
<feature type="binding site" evidence="1">
    <location>
        <position position="220"/>
    </location>
    <ligand>
        <name>Mg(2+)</name>
        <dbReference type="ChEBI" id="CHEBI:18420"/>
        <label>5</label>
    </ligand>
</feature>
<dbReference type="PANTHER" id="PTHR30270:SF0">
    <property type="entry name" value="THIAMINE-MONOPHOSPHATE KINASE"/>
    <property type="match status" value="1"/>
</dbReference>
<evidence type="ECO:0000259" key="2">
    <source>
        <dbReference type="Pfam" id="PF00586"/>
    </source>
</evidence>
<dbReference type="SUPFAM" id="SSF56042">
    <property type="entry name" value="PurM C-terminal domain-like"/>
    <property type="match status" value="1"/>
</dbReference>
<keyword evidence="1" id="KW-0547">Nucleotide-binding</keyword>
<dbReference type="InterPro" id="IPR016188">
    <property type="entry name" value="PurM-like_N"/>
</dbReference>
<feature type="domain" description="PurM-like N-terminal" evidence="2">
    <location>
        <begin position="25"/>
        <end position="138"/>
    </location>
</feature>
<feature type="binding site" evidence="1">
    <location>
        <position position="44"/>
    </location>
    <ligand>
        <name>Mg(2+)</name>
        <dbReference type="ChEBI" id="CHEBI:18420"/>
        <label>1</label>
    </ligand>
</feature>
<feature type="domain" description="PurM-like C-terminal" evidence="3">
    <location>
        <begin position="150"/>
        <end position="308"/>
    </location>
</feature>
<dbReference type="InterPro" id="IPR036676">
    <property type="entry name" value="PurM-like_C_sf"/>
</dbReference>